<gene>
    <name evidence="1" type="ORF">Ahy_A03g012891</name>
</gene>
<proteinExistence type="predicted"/>
<sequence>MNSISSYKTTDENTLLVKTKSRLVAGDRHTKPHSIIEQPQHFIFPFCIALLVYNKLRIPNTACAPAPTVRSWIVWVVMEGFDPFFNESQDIPSIYGLDDVFKLPSLQEVSVEEGNNAIPPEPRIKSVDPEIIAAQESDTTMMTTKEAEDRRKVAALMNAILNLSQSIDLKLDGLDGRIAMVESKATNSEGVLLNILDMVQRQHQKNDTIVMVPNTEVVTNSSIIPNPMGVKAHRMYTTMLSADWSADGAMLEQLMSPAVTSALRKGKAKATQLQPVQDYSLLDIVAPDSPGDEGDIARIEQHGCTPTQPNIDCNKHLFPLGLTTQIAGLHNSTTLTTNSAKLPKLDGVEITPMERQPMLNLTRMLPNCPKPSAPRRPVVRQIAGGRNRRSSGIVDSILPSVPQSFKMYFRPTLGMGLSTEETKLAAYIFSRKEEDPAVHLGEVLYELAGFEVVRGIFISLAPPYTPHPDVINTTAMIASLTSAKSMAPVTWYFPSDFARDVLCDAPISKLKKSYEGRWMQETNALEHVFVPILKAADSWYIMLLNIKEAKKYVLDVSRTPESIVRREANMNKIVSILHSNYWNIMNFLHASPDPSNWGDYLYPEGLPNNLDSPESGIWCLSWLQHKGGFSPNIFNHMENSDHVRMKTALHIVQSETNQLCGYVSTKADMVWCGITSTND</sequence>
<evidence type="ECO:0000313" key="1">
    <source>
        <dbReference type="EMBL" id="RYR66807.1"/>
    </source>
</evidence>
<dbReference type="EMBL" id="SDMP01000003">
    <property type="protein sequence ID" value="RYR66807.1"/>
    <property type="molecule type" value="Genomic_DNA"/>
</dbReference>
<reference evidence="1 2" key="1">
    <citation type="submission" date="2019-01" db="EMBL/GenBank/DDBJ databases">
        <title>Sequencing of cultivated peanut Arachis hypogaea provides insights into genome evolution and oil improvement.</title>
        <authorList>
            <person name="Chen X."/>
        </authorList>
    </citation>
    <scope>NUCLEOTIDE SEQUENCE [LARGE SCALE GENOMIC DNA]</scope>
    <source>
        <strain evidence="2">cv. Fuhuasheng</strain>
        <tissue evidence="1">Leaves</tissue>
    </source>
</reference>
<keyword evidence="2" id="KW-1185">Reference proteome</keyword>
<dbReference type="Proteomes" id="UP000289738">
    <property type="component" value="Chromosome A03"/>
</dbReference>
<dbReference type="Gene3D" id="3.40.395.10">
    <property type="entry name" value="Adenoviral Proteinase, Chain A"/>
    <property type="match status" value="1"/>
</dbReference>
<protein>
    <recommendedName>
        <fullName evidence="3">Ubiquitin-like protease family profile domain-containing protein</fullName>
    </recommendedName>
</protein>
<accession>A0A445DUL2</accession>
<evidence type="ECO:0000313" key="2">
    <source>
        <dbReference type="Proteomes" id="UP000289738"/>
    </source>
</evidence>
<evidence type="ECO:0008006" key="3">
    <source>
        <dbReference type="Google" id="ProtNLM"/>
    </source>
</evidence>
<name>A0A445DUL2_ARAHY</name>
<dbReference type="AlphaFoldDB" id="A0A445DUL2"/>
<comment type="caution">
    <text evidence="1">The sequence shown here is derived from an EMBL/GenBank/DDBJ whole genome shotgun (WGS) entry which is preliminary data.</text>
</comment>
<organism evidence="1 2">
    <name type="scientific">Arachis hypogaea</name>
    <name type="common">Peanut</name>
    <dbReference type="NCBI Taxonomy" id="3818"/>
    <lineage>
        <taxon>Eukaryota</taxon>
        <taxon>Viridiplantae</taxon>
        <taxon>Streptophyta</taxon>
        <taxon>Embryophyta</taxon>
        <taxon>Tracheophyta</taxon>
        <taxon>Spermatophyta</taxon>
        <taxon>Magnoliopsida</taxon>
        <taxon>eudicotyledons</taxon>
        <taxon>Gunneridae</taxon>
        <taxon>Pentapetalae</taxon>
        <taxon>rosids</taxon>
        <taxon>fabids</taxon>
        <taxon>Fabales</taxon>
        <taxon>Fabaceae</taxon>
        <taxon>Papilionoideae</taxon>
        <taxon>50 kb inversion clade</taxon>
        <taxon>dalbergioids sensu lato</taxon>
        <taxon>Dalbergieae</taxon>
        <taxon>Pterocarpus clade</taxon>
        <taxon>Arachis</taxon>
    </lineage>
</organism>